<reference evidence="1 2" key="1">
    <citation type="submission" date="2024-03" db="EMBL/GenBank/DDBJ databases">
        <title>Actinomycetospora sp. OC33-EN08, a novel actinomycete isolated from wild orchid (Aerides multiflora).</title>
        <authorList>
            <person name="Suriyachadkun C."/>
        </authorList>
    </citation>
    <scope>NUCLEOTIDE SEQUENCE [LARGE SCALE GENOMIC DNA]</scope>
    <source>
        <strain evidence="1 2">OC33-EN08</strain>
    </source>
</reference>
<protein>
    <submittedName>
        <fullName evidence="1">DinB family protein</fullName>
    </submittedName>
</protein>
<evidence type="ECO:0000313" key="1">
    <source>
        <dbReference type="EMBL" id="MEJ2866199.1"/>
    </source>
</evidence>
<evidence type="ECO:0000313" key="2">
    <source>
        <dbReference type="Proteomes" id="UP001385809"/>
    </source>
</evidence>
<organism evidence="1 2">
    <name type="scientific">Actinomycetospora aurantiaca</name>
    <dbReference type="NCBI Taxonomy" id="3129233"/>
    <lineage>
        <taxon>Bacteria</taxon>
        <taxon>Bacillati</taxon>
        <taxon>Actinomycetota</taxon>
        <taxon>Actinomycetes</taxon>
        <taxon>Pseudonocardiales</taxon>
        <taxon>Pseudonocardiaceae</taxon>
        <taxon>Actinomycetospora</taxon>
    </lineage>
</organism>
<dbReference type="InterPro" id="IPR034660">
    <property type="entry name" value="DinB/YfiT-like"/>
</dbReference>
<dbReference type="Pfam" id="PF04978">
    <property type="entry name" value="MST"/>
    <property type="match status" value="1"/>
</dbReference>
<dbReference type="Proteomes" id="UP001385809">
    <property type="component" value="Unassembled WGS sequence"/>
</dbReference>
<proteinExistence type="predicted"/>
<sequence length="193" mass="21353">MSVTPEVPVSTDPSTLTGERRDLVETLQMHRALFLQTVDGLTEEQARVRTTTFSVLNLAGLVKHVAQTEAGWLAFAKEGPSAMAMEWPEVDWDDPVIQERLATGDLRHDEFNLLEGETLEAMRTYYAQVADETDAFVAEADLDVSYPLPEAPWFPAGATRSVRRVAMHIVAETAQHAGHADFLREAIDGAKTM</sequence>
<dbReference type="EMBL" id="JBBEGN010000001">
    <property type="protein sequence ID" value="MEJ2866199.1"/>
    <property type="molecule type" value="Genomic_DNA"/>
</dbReference>
<dbReference type="Gene3D" id="1.20.120.450">
    <property type="entry name" value="dinb family like domain"/>
    <property type="match status" value="1"/>
</dbReference>
<gene>
    <name evidence="1" type="ORF">WCD74_00390</name>
</gene>
<comment type="caution">
    <text evidence="1">The sequence shown here is derived from an EMBL/GenBank/DDBJ whole genome shotgun (WGS) entry which is preliminary data.</text>
</comment>
<dbReference type="SUPFAM" id="SSF109854">
    <property type="entry name" value="DinB/YfiT-like putative metalloenzymes"/>
    <property type="match status" value="1"/>
</dbReference>
<keyword evidence="2" id="KW-1185">Reference proteome</keyword>
<accession>A0ABU8MFV0</accession>
<dbReference type="InterPro" id="IPR007061">
    <property type="entry name" value="MST-like"/>
</dbReference>
<dbReference type="RefSeq" id="WP_337692826.1">
    <property type="nucleotide sequence ID" value="NZ_JBBEGN010000001.1"/>
</dbReference>
<name>A0ABU8MFV0_9PSEU</name>